<evidence type="ECO:0000313" key="2">
    <source>
        <dbReference type="Proteomes" id="UP001164929"/>
    </source>
</evidence>
<gene>
    <name evidence="1" type="ORF">NC653_023376</name>
</gene>
<keyword evidence="2" id="KW-1185">Reference proteome</keyword>
<proteinExistence type="predicted"/>
<dbReference type="Proteomes" id="UP001164929">
    <property type="component" value="Chromosome 9"/>
</dbReference>
<protein>
    <submittedName>
        <fullName evidence="1">Uncharacterized protein</fullName>
    </submittedName>
</protein>
<accession>A0AAD6MJH5</accession>
<evidence type="ECO:0000313" key="1">
    <source>
        <dbReference type="EMBL" id="KAJ6985397.1"/>
    </source>
</evidence>
<sequence length="73" mass="8450">MVVFVPRSSGLGSWTIMIWRDGLERKCTSCLGWGGGPMYGPLRPDPRIIRRQLQLCRGDHKRPNKKSKKKFQH</sequence>
<comment type="caution">
    <text evidence="1">The sequence shown here is derived from an EMBL/GenBank/DDBJ whole genome shotgun (WGS) entry which is preliminary data.</text>
</comment>
<dbReference type="AlphaFoldDB" id="A0AAD6MJH5"/>
<dbReference type="EMBL" id="JAQIZT010000009">
    <property type="protein sequence ID" value="KAJ6985397.1"/>
    <property type="molecule type" value="Genomic_DNA"/>
</dbReference>
<name>A0AAD6MJH5_9ROSI</name>
<organism evidence="1 2">
    <name type="scientific">Populus alba x Populus x berolinensis</name>
    <dbReference type="NCBI Taxonomy" id="444605"/>
    <lineage>
        <taxon>Eukaryota</taxon>
        <taxon>Viridiplantae</taxon>
        <taxon>Streptophyta</taxon>
        <taxon>Embryophyta</taxon>
        <taxon>Tracheophyta</taxon>
        <taxon>Spermatophyta</taxon>
        <taxon>Magnoliopsida</taxon>
        <taxon>eudicotyledons</taxon>
        <taxon>Gunneridae</taxon>
        <taxon>Pentapetalae</taxon>
        <taxon>rosids</taxon>
        <taxon>fabids</taxon>
        <taxon>Malpighiales</taxon>
        <taxon>Salicaceae</taxon>
        <taxon>Saliceae</taxon>
        <taxon>Populus</taxon>
    </lineage>
</organism>
<reference evidence="1" key="1">
    <citation type="journal article" date="2023" name="Mol. Ecol. Resour.">
        <title>Chromosome-level genome assembly of a triploid poplar Populus alba 'Berolinensis'.</title>
        <authorList>
            <person name="Chen S."/>
            <person name="Yu Y."/>
            <person name="Wang X."/>
            <person name="Wang S."/>
            <person name="Zhang T."/>
            <person name="Zhou Y."/>
            <person name="He R."/>
            <person name="Meng N."/>
            <person name="Wang Y."/>
            <person name="Liu W."/>
            <person name="Liu Z."/>
            <person name="Liu J."/>
            <person name="Guo Q."/>
            <person name="Huang H."/>
            <person name="Sederoff R.R."/>
            <person name="Wang G."/>
            <person name="Qu G."/>
            <person name="Chen S."/>
        </authorList>
    </citation>
    <scope>NUCLEOTIDE SEQUENCE</scope>
    <source>
        <strain evidence="1">SC-2020</strain>
    </source>
</reference>